<dbReference type="CDD" id="cd04301">
    <property type="entry name" value="NAT_SF"/>
    <property type="match status" value="1"/>
</dbReference>
<dbReference type="InterPro" id="IPR016181">
    <property type="entry name" value="Acyl_CoA_acyltransferase"/>
</dbReference>
<sequence>MINIRYAKETDRAFWFCLDRHLPEAEFSGKVRDQMAYVLTLDGQPAGLLRWQLFWDSIPFCTMIQVASLQRGKGCGRKLMEHWEADMKQRGYRLLLISTQVDETAQHFYRKLGYRDCGGLLLDVPGYAQPMELFLLKAL</sequence>
<proteinExistence type="predicted"/>
<reference evidence="2" key="1">
    <citation type="submission" date="2020-10" db="EMBL/GenBank/DDBJ databases">
        <authorList>
            <person name="Gilroy R."/>
        </authorList>
    </citation>
    <scope>NUCLEOTIDE SEQUENCE</scope>
    <source>
        <strain evidence="2">CHK190-19873</strain>
    </source>
</reference>
<dbReference type="PROSITE" id="PS51186">
    <property type="entry name" value="GNAT"/>
    <property type="match status" value="1"/>
</dbReference>
<evidence type="ECO:0000259" key="1">
    <source>
        <dbReference type="PROSITE" id="PS51186"/>
    </source>
</evidence>
<dbReference type="Proteomes" id="UP000823935">
    <property type="component" value="Unassembled WGS sequence"/>
</dbReference>
<evidence type="ECO:0000313" key="2">
    <source>
        <dbReference type="EMBL" id="HIS30926.1"/>
    </source>
</evidence>
<dbReference type="PANTHER" id="PTHR13538:SF4">
    <property type="entry name" value="N-ALPHA-ACETYLTRANSFERASE 80"/>
    <property type="match status" value="1"/>
</dbReference>
<protein>
    <submittedName>
        <fullName evidence="2">GNAT family N-acetyltransferase</fullName>
    </submittedName>
</protein>
<organism evidence="2 3">
    <name type="scientific">Candidatus Limivivens intestinipullorum</name>
    <dbReference type="NCBI Taxonomy" id="2840858"/>
    <lineage>
        <taxon>Bacteria</taxon>
        <taxon>Bacillati</taxon>
        <taxon>Bacillota</taxon>
        <taxon>Clostridia</taxon>
        <taxon>Lachnospirales</taxon>
        <taxon>Lachnospiraceae</taxon>
        <taxon>Lachnospiraceae incertae sedis</taxon>
        <taxon>Candidatus Limivivens</taxon>
    </lineage>
</organism>
<evidence type="ECO:0000313" key="3">
    <source>
        <dbReference type="Proteomes" id="UP000823935"/>
    </source>
</evidence>
<name>A0A9D1ESH9_9FIRM</name>
<dbReference type="GO" id="GO:0005737">
    <property type="term" value="C:cytoplasm"/>
    <property type="evidence" value="ECO:0007669"/>
    <property type="project" value="TreeGrafter"/>
</dbReference>
<gene>
    <name evidence="2" type="ORF">IAB44_05165</name>
</gene>
<dbReference type="EMBL" id="DVIQ01000025">
    <property type="protein sequence ID" value="HIS30926.1"/>
    <property type="molecule type" value="Genomic_DNA"/>
</dbReference>
<dbReference type="Pfam" id="PF13508">
    <property type="entry name" value="Acetyltransf_7"/>
    <property type="match status" value="1"/>
</dbReference>
<comment type="caution">
    <text evidence="2">The sequence shown here is derived from an EMBL/GenBank/DDBJ whole genome shotgun (WGS) entry which is preliminary data.</text>
</comment>
<feature type="domain" description="N-acetyltransferase" evidence="1">
    <location>
        <begin position="2"/>
        <end position="136"/>
    </location>
</feature>
<dbReference type="SUPFAM" id="SSF55729">
    <property type="entry name" value="Acyl-CoA N-acyltransferases (Nat)"/>
    <property type="match status" value="1"/>
</dbReference>
<dbReference type="GO" id="GO:0008080">
    <property type="term" value="F:N-acetyltransferase activity"/>
    <property type="evidence" value="ECO:0007669"/>
    <property type="project" value="InterPro"/>
</dbReference>
<dbReference type="InterPro" id="IPR039840">
    <property type="entry name" value="NAA80"/>
</dbReference>
<dbReference type="InterPro" id="IPR000182">
    <property type="entry name" value="GNAT_dom"/>
</dbReference>
<dbReference type="PANTHER" id="PTHR13538">
    <property type="entry name" value="N-ACETYLTRANSFERASE 6"/>
    <property type="match status" value="1"/>
</dbReference>
<dbReference type="Gene3D" id="3.40.630.30">
    <property type="match status" value="1"/>
</dbReference>
<accession>A0A9D1ESH9</accession>
<dbReference type="AlphaFoldDB" id="A0A9D1ESH9"/>
<dbReference type="GO" id="GO:1905502">
    <property type="term" value="F:acetyl-CoA binding"/>
    <property type="evidence" value="ECO:0007669"/>
    <property type="project" value="TreeGrafter"/>
</dbReference>
<reference evidence="2" key="2">
    <citation type="journal article" date="2021" name="PeerJ">
        <title>Extensive microbial diversity within the chicken gut microbiome revealed by metagenomics and culture.</title>
        <authorList>
            <person name="Gilroy R."/>
            <person name="Ravi A."/>
            <person name="Getino M."/>
            <person name="Pursley I."/>
            <person name="Horton D.L."/>
            <person name="Alikhan N.F."/>
            <person name="Baker D."/>
            <person name="Gharbi K."/>
            <person name="Hall N."/>
            <person name="Watson M."/>
            <person name="Adriaenssens E.M."/>
            <person name="Foster-Nyarko E."/>
            <person name="Jarju S."/>
            <person name="Secka A."/>
            <person name="Antonio M."/>
            <person name="Oren A."/>
            <person name="Chaudhuri R.R."/>
            <person name="La Ragione R."/>
            <person name="Hildebrand F."/>
            <person name="Pallen M.J."/>
        </authorList>
    </citation>
    <scope>NUCLEOTIDE SEQUENCE</scope>
    <source>
        <strain evidence="2">CHK190-19873</strain>
    </source>
</reference>